<sequence>MSSKPKRARKLKSDYELSENFSYSVKLIDEKRVSNNHSIVWNYFGFLYRNDILLDDNYYYCNICTPQTLTARYIKSFTSSSLLLHLSNKHDINASKLDGALSRLNSSADTIASKNTKLVRQIAL</sequence>
<evidence type="ECO:0000313" key="1">
    <source>
        <dbReference type="EMBL" id="KAG5666328.1"/>
    </source>
</evidence>
<organism evidence="2 3">
    <name type="scientific">Polypedilum vanderplanki</name>
    <name type="common">Sleeping chironomid midge</name>
    <dbReference type="NCBI Taxonomy" id="319348"/>
    <lineage>
        <taxon>Eukaryota</taxon>
        <taxon>Metazoa</taxon>
        <taxon>Ecdysozoa</taxon>
        <taxon>Arthropoda</taxon>
        <taxon>Hexapoda</taxon>
        <taxon>Insecta</taxon>
        <taxon>Pterygota</taxon>
        <taxon>Neoptera</taxon>
        <taxon>Endopterygota</taxon>
        <taxon>Diptera</taxon>
        <taxon>Nematocera</taxon>
        <taxon>Chironomoidea</taxon>
        <taxon>Chironomidae</taxon>
        <taxon>Chironominae</taxon>
        <taxon>Polypedilum</taxon>
        <taxon>Polypedilum</taxon>
    </lineage>
</organism>
<dbReference type="SUPFAM" id="SSF57667">
    <property type="entry name" value="beta-beta-alpha zinc fingers"/>
    <property type="match status" value="1"/>
</dbReference>
<dbReference type="EMBL" id="JADBJN010000004">
    <property type="protein sequence ID" value="KAG5666332.1"/>
    <property type="molecule type" value="Genomic_DNA"/>
</dbReference>
<dbReference type="InterPro" id="IPR036236">
    <property type="entry name" value="Znf_C2H2_sf"/>
</dbReference>
<dbReference type="Proteomes" id="UP001107558">
    <property type="component" value="Chromosome 4"/>
</dbReference>
<protein>
    <recommendedName>
        <fullName evidence="4">BED-type domain-containing protein</fullName>
    </recommendedName>
</protein>
<evidence type="ECO:0008006" key="4">
    <source>
        <dbReference type="Google" id="ProtNLM"/>
    </source>
</evidence>
<accession>A0A9J6B973</accession>
<keyword evidence="3" id="KW-1185">Reference proteome</keyword>
<dbReference type="EMBL" id="JADBJN010000004">
    <property type="protein sequence ID" value="KAG5666328.1"/>
    <property type="molecule type" value="Genomic_DNA"/>
</dbReference>
<evidence type="ECO:0000313" key="2">
    <source>
        <dbReference type="EMBL" id="KAG5666332.1"/>
    </source>
</evidence>
<proteinExistence type="predicted"/>
<reference evidence="2" key="1">
    <citation type="submission" date="2021-03" db="EMBL/GenBank/DDBJ databases">
        <title>Chromosome level genome of the anhydrobiotic midge Polypedilum vanderplanki.</title>
        <authorList>
            <person name="Yoshida Y."/>
            <person name="Kikawada T."/>
            <person name="Gusev O."/>
        </authorList>
    </citation>
    <scope>NUCLEOTIDE SEQUENCE</scope>
    <source>
        <strain evidence="2">NIAS01</strain>
        <tissue evidence="2">Whole body or cell culture</tissue>
    </source>
</reference>
<name>A0A9J6B973_POLVA</name>
<gene>
    <name evidence="1" type="ORF">PVAND_014363</name>
    <name evidence="2" type="ORF">PVAND_014367</name>
</gene>
<evidence type="ECO:0000313" key="3">
    <source>
        <dbReference type="Proteomes" id="UP001107558"/>
    </source>
</evidence>
<dbReference type="AlphaFoldDB" id="A0A9J6B973"/>
<comment type="caution">
    <text evidence="2">The sequence shown here is derived from an EMBL/GenBank/DDBJ whole genome shotgun (WGS) entry which is preliminary data.</text>
</comment>